<dbReference type="RefSeq" id="WP_134526066.1">
    <property type="nucleotide sequence ID" value="NZ_SOHN01000003.1"/>
</dbReference>
<evidence type="ECO:0000259" key="3">
    <source>
        <dbReference type="Pfam" id="PF07510"/>
    </source>
</evidence>
<evidence type="ECO:0000313" key="5">
    <source>
        <dbReference type="EMBL" id="TFD91222.1"/>
    </source>
</evidence>
<proteinExistence type="predicted"/>
<organism evidence="5 6">
    <name type="scientific">Cryobacterium serini</name>
    <dbReference type="NCBI Taxonomy" id="1259201"/>
    <lineage>
        <taxon>Bacteria</taxon>
        <taxon>Bacillati</taxon>
        <taxon>Actinomycetota</taxon>
        <taxon>Actinomycetes</taxon>
        <taxon>Micrococcales</taxon>
        <taxon>Microbacteriaceae</taxon>
        <taxon>Cryobacterium</taxon>
    </lineage>
</organism>
<dbReference type="PANTHER" id="PTHR35149:SF1">
    <property type="entry name" value="DUF5655 DOMAIN-CONTAINING PROTEIN"/>
    <property type="match status" value="1"/>
</dbReference>
<name>A0A4R9BV79_9MICO</name>
<feature type="domain" description="GmrSD restriction endonucleases C-terminal" evidence="3">
    <location>
        <begin position="443"/>
        <end position="585"/>
    </location>
</feature>
<dbReference type="AlphaFoldDB" id="A0A4R9BV79"/>
<dbReference type="InterPro" id="IPR011089">
    <property type="entry name" value="GmrSD_C"/>
</dbReference>
<sequence>MKTEVQTPMEIFFLPQQLQVPLFQRPYVWREDEQWAPLWQDIRRLAELRLSKPFSTATHFLGAVVLQGHETLIGRLPASNIIDGQQRLTTLQIIMDAAALVLDEAGLDILAGQLESLTHNQSNFLQPGQSRLKLMHSNKDHAAFDEVMNVEPPVDHVRLKHSESLIVQAHNFFARSITQWLGARTAKEFDSRADTLVTVLLRGLQLVVINLGADENSQEIFETLNARGTPLTASDLIKNFVFQRLTAEGGDTKQAYAEDWPFDTKFWEAEVSVGRHNVSRSSLFLNQWLISRTGDEIGPQSTFTRFKSFVEHESGHTITELLPLIKQQAAMYEEWTAAAIEDGELTVVEMCVYRMQANGIEVLKPLLIWLHSPDRSIPISVVDEVVAIAESWLVRRQLLSLTGSDLGRIVSDVIRVHREAAPTDLAASIQSHLARLSVSSTYWPGDHEIRLALSTESTYRRFKRGRLRVLLESIENRFRSESGQPQVPRKGYPIEHVMPQKWETSWPVDGLEAEQERAAHVHRLGNLTLLTKTLNSKVSNGPWLAKRESFKEHDTFLLTSRLVNATNDQEWDEYQIDRRTEILIDALLKNFPVPVDHVGLVTDAPVKEADIVEIKDLVIAGLLNNGTRLKSRPGKWNSVDAIVQADGHLEVDGKTFTSLSGAGSHVRGGATNGWYFWRLDDGRTLKDVRDAYRSANTADSPKDGEEASSEDLVVSIRG</sequence>
<dbReference type="InterPro" id="IPR040843">
    <property type="entry name" value="RAMA"/>
</dbReference>
<feature type="region of interest" description="Disordered" evidence="1">
    <location>
        <begin position="695"/>
        <end position="718"/>
    </location>
</feature>
<dbReference type="Pfam" id="PF07510">
    <property type="entry name" value="GmrSD_C"/>
    <property type="match status" value="1"/>
</dbReference>
<evidence type="ECO:0000259" key="2">
    <source>
        <dbReference type="Pfam" id="PF03235"/>
    </source>
</evidence>
<dbReference type="Proteomes" id="UP000297626">
    <property type="component" value="Unassembled WGS sequence"/>
</dbReference>
<evidence type="ECO:0000313" key="6">
    <source>
        <dbReference type="Proteomes" id="UP000297626"/>
    </source>
</evidence>
<gene>
    <name evidence="5" type="ORF">E3T51_00450</name>
</gene>
<feature type="domain" description="RAMA" evidence="4">
    <location>
        <begin position="609"/>
        <end position="696"/>
    </location>
</feature>
<dbReference type="InterPro" id="IPR004919">
    <property type="entry name" value="GmrSD_N"/>
</dbReference>
<dbReference type="PANTHER" id="PTHR35149">
    <property type="entry name" value="SLL5132 PROTEIN"/>
    <property type="match status" value="1"/>
</dbReference>
<evidence type="ECO:0000259" key="4">
    <source>
        <dbReference type="Pfam" id="PF18755"/>
    </source>
</evidence>
<accession>A0A4R9BV79</accession>
<comment type="caution">
    <text evidence="5">The sequence shown here is derived from an EMBL/GenBank/DDBJ whole genome shotgun (WGS) entry which is preliminary data.</text>
</comment>
<dbReference type="Pfam" id="PF03235">
    <property type="entry name" value="GmrSD_N"/>
    <property type="match status" value="1"/>
</dbReference>
<dbReference type="Pfam" id="PF18755">
    <property type="entry name" value="RAMA"/>
    <property type="match status" value="1"/>
</dbReference>
<reference evidence="5 6" key="1">
    <citation type="submission" date="2019-03" db="EMBL/GenBank/DDBJ databases">
        <title>Genomics of glacier-inhabiting Cryobacterium strains.</title>
        <authorList>
            <person name="Liu Q."/>
            <person name="Xin Y.-H."/>
        </authorList>
    </citation>
    <scope>NUCLEOTIDE SEQUENCE [LARGE SCALE GENOMIC DNA]</scope>
    <source>
        <strain evidence="5 6">Sr54</strain>
    </source>
</reference>
<dbReference type="EMBL" id="SOHN01000003">
    <property type="protein sequence ID" value="TFD91222.1"/>
    <property type="molecule type" value="Genomic_DNA"/>
</dbReference>
<keyword evidence="6" id="KW-1185">Reference proteome</keyword>
<evidence type="ECO:0000256" key="1">
    <source>
        <dbReference type="SAM" id="MobiDB-lite"/>
    </source>
</evidence>
<feature type="domain" description="GmrSD restriction endonucleases N-terminal" evidence="2">
    <location>
        <begin position="17"/>
        <end position="242"/>
    </location>
</feature>
<protein>
    <submittedName>
        <fullName evidence="5">DUF262 domain-containing protein</fullName>
    </submittedName>
</protein>